<evidence type="ECO:0000313" key="3">
    <source>
        <dbReference type="Proteomes" id="UP001457282"/>
    </source>
</evidence>
<sequence length="89" mass="9640">MSATRQWVSDGGVVVMLWKETRAGLGDDDAGVDGEIGSGTDGQMRRRQLVWAVRWLGEIGILVWVFAGCPRSFEMVMVGGGNPRAEDDA</sequence>
<feature type="transmembrane region" description="Helical" evidence="1">
    <location>
        <begin position="49"/>
        <end position="67"/>
    </location>
</feature>
<comment type="caution">
    <text evidence="2">The sequence shown here is derived from an EMBL/GenBank/DDBJ whole genome shotgun (WGS) entry which is preliminary data.</text>
</comment>
<keyword evidence="1" id="KW-0472">Membrane</keyword>
<evidence type="ECO:0000313" key="2">
    <source>
        <dbReference type="EMBL" id="KAK9937537.1"/>
    </source>
</evidence>
<organism evidence="2 3">
    <name type="scientific">Rubus argutus</name>
    <name type="common">Southern blackberry</name>
    <dbReference type="NCBI Taxonomy" id="59490"/>
    <lineage>
        <taxon>Eukaryota</taxon>
        <taxon>Viridiplantae</taxon>
        <taxon>Streptophyta</taxon>
        <taxon>Embryophyta</taxon>
        <taxon>Tracheophyta</taxon>
        <taxon>Spermatophyta</taxon>
        <taxon>Magnoliopsida</taxon>
        <taxon>eudicotyledons</taxon>
        <taxon>Gunneridae</taxon>
        <taxon>Pentapetalae</taxon>
        <taxon>rosids</taxon>
        <taxon>fabids</taxon>
        <taxon>Rosales</taxon>
        <taxon>Rosaceae</taxon>
        <taxon>Rosoideae</taxon>
        <taxon>Rosoideae incertae sedis</taxon>
        <taxon>Rubus</taxon>
    </lineage>
</organism>
<keyword evidence="3" id="KW-1185">Reference proteome</keyword>
<proteinExistence type="predicted"/>
<protein>
    <submittedName>
        <fullName evidence="2">Uncharacterized protein</fullName>
    </submittedName>
</protein>
<keyword evidence="1" id="KW-1133">Transmembrane helix</keyword>
<accession>A0AAW1XLY4</accession>
<dbReference type="EMBL" id="JBEDUW010000003">
    <property type="protein sequence ID" value="KAK9937537.1"/>
    <property type="molecule type" value="Genomic_DNA"/>
</dbReference>
<keyword evidence="1" id="KW-0812">Transmembrane</keyword>
<name>A0AAW1XLY4_RUBAR</name>
<evidence type="ECO:0000256" key="1">
    <source>
        <dbReference type="SAM" id="Phobius"/>
    </source>
</evidence>
<gene>
    <name evidence="2" type="ORF">M0R45_014318</name>
</gene>
<reference evidence="2 3" key="1">
    <citation type="journal article" date="2023" name="G3 (Bethesda)">
        <title>A chromosome-length genome assembly and annotation of blackberry (Rubus argutus, cv. 'Hillquist').</title>
        <authorList>
            <person name="Bruna T."/>
            <person name="Aryal R."/>
            <person name="Dudchenko O."/>
            <person name="Sargent D.J."/>
            <person name="Mead D."/>
            <person name="Buti M."/>
            <person name="Cavallini A."/>
            <person name="Hytonen T."/>
            <person name="Andres J."/>
            <person name="Pham M."/>
            <person name="Weisz D."/>
            <person name="Mascagni F."/>
            <person name="Usai G."/>
            <person name="Natali L."/>
            <person name="Bassil N."/>
            <person name="Fernandez G.E."/>
            <person name="Lomsadze A."/>
            <person name="Armour M."/>
            <person name="Olukolu B."/>
            <person name="Poorten T."/>
            <person name="Britton C."/>
            <person name="Davik J."/>
            <person name="Ashrafi H."/>
            <person name="Aiden E.L."/>
            <person name="Borodovsky M."/>
            <person name="Worthington M."/>
        </authorList>
    </citation>
    <scope>NUCLEOTIDE SEQUENCE [LARGE SCALE GENOMIC DNA]</scope>
    <source>
        <strain evidence="2">PI 553951</strain>
    </source>
</reference>
<dbReference type="Proteomes" id="UP001457282">
    <property type="component" value="Unassembled WGS sequence"/>
</dbReference>
<dbReference type="AlphaFoldDB" id="A0AAW1XLY4"/>